<dbReference type="AlphaFoldDB" id="A0A853IQ16"/>
<dbReference type="SUPFAM" id="SSF52821">
    <property type="entry name" value="Rhodanese/Cell cycle control phosphatase"/>
    <property type="match status" value="1"/>
</dbReference>
<evidence type="ECO:0000313" key="2">
    <source>
        <dbReference type="EMBL" id="NZA02566.1"/>
    </source>
</evidence>
<dbReference type="PROSITE" id="PS50206">
    <property type="entry name" value="RHODANESE_3"/>
    <property type="match status" value="1"/>
</dbReference>
<dbReference type="Proteomes" id="UP000589716">
    <property type="component" value="Unassembled WGS sequence"/>
</dbReference>
<dbReference type="SMART" id="SM00450">
    <property type="entry name" value="RHOD"/>
    <property type="match status" value="1"/>
</dbReference>
<dbReference type="InterPro" id="IPR036873">
    <property type="entry name" value="Rhodanese-like_dom_sf"/>
</dbReference>
<protein>
    <submittedName>
        <fullName evidence="2">Rhodanese-like domain-containing protein</fullName>
    </submittedName>
</protein>
<gene>
    <name evidence="2" type="ORF">H0I39_13760</name>
</gene>
<dbReference type="PANTHER" id="PTHR43031:SF18">
    <property type="entry name" value="RHODANESE-RELATED SULFURTRANSFERASES"/>
    <property type="match status" value="1"/>
</dbReference>
<accession>A0A853IQ16</accession>
<organism evidence="2 3">
    <name type="scientific">Ottowia beijingensis</name>
    <dbReference type="NCBI Taxonomy" id="1207057"/>
    <lineage>
        <taxon>Bacteria</taxon>
        <taxon>Pseudomonadati</taxon>
        <taxon>Pseudomonadota</taxon>
        <taxon>Betaproteobacteria</taxon>
        <taxon>Burkholderiales</taxon>
        <taxon>Comamonadaceae</taxon>
        <taxon>Ottowia</taxon>
    </lineage>
</organism>
<dbReference type="InterPro" id="IPR050229">
    <property type="entry name" value="GlpE_sulfurtransferase"/>
</dbReference>
<name>A0A853IQ16_9BURK</name>
<keyword evidence="3" id="KW-1185">Reference proteome</keyword>
<dbReference type="PANTHER" id="PTHR43031">
    <property type="entry name" value="FAD-DEPENDENT OXIDOREDUCTASE"/>
    <property type="match status" value="1"/>
</dbReference>
<dbReference type="InterPro" id="IPR001763">
    <property type="entry name" value="Rhodanese-like_dom"/>
</dbReference>
<evidence type="ECO:0000259" key="1">
    <source>
        <dbReference type="PROSITE" id="PS50206"/>
    </source>
</evidence>
<reference evidence="2 3" key="1">
    <citation type="submission" date="2020-07" db="EMBL/GenBank/DDBJ databases">
        <authorList>
            <person name="Maaloum M."/>
        </authorList>
    </citation>
    <scope>NUCLEOTIDE SEQUENCE [LARGE SCALE GENOMIC DNA]</scope>
    <source>
        <strain evidence="2 3">GCS-AN-3</strain>
    </source>
</reference>
<dbReference type="Gene3D" id="3.40.250.10">
    <property type="entry name" value="Rhodanese-like domain"/>
    <property type="match status" value="1"/>
</dbReference>
<dbReference type="CDD" id="cd00158">
    <property type="entry name" value="RHOD"/>
    <property type="match status" value="1"/>
</dbReference>
<evidence type="ECO:0000313" key="3">
    <source>
        <dbReference type="Proteomes" id="UP000589716"/>
    </source>
</evidence>
<sequence length="135" mass="13853">MDFVLANWMLIAVALVSGGMLLMPMLTGGGGAGLTPAAAVQLINREKAVVIDVCEPAEYQAGHVGGARSIPLGELEAKLPGAVKNKATPLVLVCASGMRSGRAVAIARKLGYDNAQSLSGGLKSWREASLPIEKA</sequence>
<dbReference type="Pfam" id="PF00581">
    <property type="entry name" value="Rhodanese"/>
    <property type="match status" value="1"/>
</dbReference>
<comment type="caution">
    <text evidence="2">The sequence shown here is derived from an EMBL/GenBank/DDBJ whole genome shotgun (WGS) entry which is preliminary data.</text>
</comment>
<dbReference type="EMBL" id="JACCKX010000001">
    <property type="protein sequence ID" value="NZA02566.1"/>
    <property type="molecule type" value="Genomic_DNA"/>
</dbReference>
<feature type="domain" description="Rhodanese" evidence="1">
    <location>
        <begin position="44"/>
        <end position="134"/>
    </location>
</feature>
<proteinExistence type="predicted"/>